<accession>A0A9Q0RU50</accession>
<feature type="non-terminal residue" evidence="1">
    <location>
        <position position="16"/>
    </location>
</feature>
<evidence type="ECO:0000313" key="2">
    <source>
        <dbReference type="Proteomes" id="UP001151699"/>
    </source>
</evidence>
<evidence type="ECO:0000313" key="1">
    <source>
        <dbReference type="EMBL" id="KAJ6623926.1"/>
    </source>
</evidence>
<dbReference type="AlphaFoldDB" id="A0A9Q0RU50"/>
<gene>
    <name evidence="1" type="ORF">Bhyg_17589</name>
</gene>
<comment type="caution">
    <text evidence="1">The sequence shown here is derived from an EMBL/GenBank/DDBJ whole genome shotgun (WGS) entry which is preliminary data.</text>
</comment>
<name>A0A9Q0RU50_9DIPT</name>
<sequence>MKILTTFVGLLLTFTQ</sequence>
<organism evidence="1 2">
    <name type="scientific">Pseudolycoriella hygida</name>
    <dbReference type="NCBI Taxonomy" id="35572"/>
    <lineage>
        <taxon>Eukaryota</taxon>
        <taxon>Metazoa</taxon>
        <taxon>Ecdysozoa</taxon>
        <taxon>Arthropoda</taxon>
        <taxon>Hexapoda</taxon>
        <taxon>Insecta</taxon>
        <taxon>Pterygota</taxon>
        <taxon>Neoptera</taxon>
        <taxon>Endopterygota</taxon>
        <taxon>Diptera</taxon>
        <taxon>Nematocera</taxon>
        <taxon>Sciaroidea</taxon>
        <taxon>Sciaridae</taxon>
        <taxon>Pseudolycoriella</taxon>
    </lineage>
</organism>
<dbReference type="EMBL" id="WJQU01003544">
    <property type="protein sequence ID" value="KAJ6623926.1"/>
    <property type="molecule type" value="Genomic_DNA"/>
</dbReference>
<keyword evidence="2" id="KW-1185">Reference proteome</keyword>
<reference evidence="1" key="1">
    <citation type="submission" date="2022-07" db="EMBL/GenBank/DDBJ databases">
        <authorList>
            <person name="Trinca V."/>
            <person name="Uliana J.V.C."/>
            <person name="Torres T.T."/>
            <person name="Ward R.J."/>
            <person name="Monesi N."/>
        </authorList>
    </citation>
    <scope>NUCLEOTIDE SEQUENCE</scope>
    <source>
        <strain evidence="1">HSMRA1968</strain>
        <tissue evidence="1">Whole embryos</tissue>
    </source>
</reference>
<proteinExistence type="predicted"/>
<dbReference type="Proteomes" id="UP001151699">
    <property type="component" value="Unassembled WGS sequence"/>
</dbReference>
<protein>
    <submittedName>
        <fullName evidence="1">Uncharacterized protein</fullName>
    </submittedName>
</protein>